<dbReference type="PANTHER" id="PTHR30217">
    <property type="entry name" value="PEPTIDASE U32 FAMILY"/>
    <property type="match status" value="1"/>
</dbReference>
<gene>
    <name evidence="1" type="ORF">Asulf_01709</name>
</gene>
<dbReference type="STRING" id="387631.Asulf_01709"/>
<reference evidence="1 2" key="1">
    <citation type="journal article" date="2013" name="Genome Announc.">
        <title>Complete Genome Sequence of the Thermophilic and Facultatively Chemolithoautotrophic Sulfate Reducer Archaeoglobus sulfaticallidus Strain PM70-1T.</title>
        <authorList>
            <person name="Stokke R."/>
            <person name="Hocking W.P."/>
            <person name="Steinsbu B.O."/>
            <person name="Steen I.H."/>
        </authorList>
    </citation>
    <scope>NUCLEOTIDE SEQUENCE [LARGE SCALE GENOMIC DNA]</scope>
    <source>
        <strain evidence="1">PM70-1</strain>
    </source>
</reference>
<dbReference type="Pfam" id="PF01136">
    <property type="entry name" value="Peptidase_U32"/>
    <property type="match status" value="1"/>
</dbReference>
<dbReference type="OrthoDB" id="51599at2157"/>
<evidence type="ECO:0000313" key="2">
    <source>
        <dbReference type="Proteomes" id="UP000013307"/>
    </source>
</evidence>
<proteinExistence type="predicted"/>
<evidence type="ECO:0008006" key="3">
    <source>
        <dbReference type="Google" id="ProtNLM"/>
    </source>
</evidence>
<dbReference type="HOGENOM" id="CLU_1313084_0_0_2"/>
<evidence type="ECO:0000313" key="1">
    <source>
        <dbReference type="EMBL" id="AGK61680.1"/>
    </source>
</evidence>
<dbReference type="InterPro" id="IPR001539">
    <property type="entry name" value="Peptidase_U32"/>
</dbReference>
<organism evidence="1 2">
    <name type="scientific">Archaeoglobus sulfaticallidus PM70-1</name>
    <dbReference type="NCBI Taxonomy" id="387631"/>
    <lineage>
        <taxon>Archaea</taxon>
        <taxon>Methanobacteriati</taxon>
        <taxon>Methanobacteriota</taxon>
        <taxon>Archaeoglobi</taxon>
        <taxon>Archaeoglobales</taxon>
        <taxon>Archaeoglobaceae</taxon>
        <taxon>Archaeoglobus</taxon>
    </lineage>
</organism>
<dbReference type="InterPro" id="IPR051454">
    <property type="entry name" value="RNA/ubiquinone_mod_enzymes"/>
</dbReference>
<keyword evidence="2" id="KW-1185">Reference proteome</keyword>
<dbReference type="Proteomes" id="UP000013307">
    <property type="component" value="Chromosome"/>
</dbReference>
<accession>N0BN12</accession>
<sequence>MQVMSPDIRAETVYVGLRGFSRYSDKNALSIDEINELSKDKNVFVALNRIRGLDPVAEVVEVIERLKCKGVILNDAGLIWKVSVMKNKKKIVSSVGLNPLNELDIEFLKSIGADVVVIPPELNSDISIKKDVEIEAFGFALIEMFYKGKCMISSYFNGISTKKSGLCTKKCCRRWKVVFEDKEVCEVSFNPKAVMFEFDERSDFRPDYVKLEGRQFRRFDDGAGNQHPDA</sequence>
<dbReference type="EMBL" id="CP005290">
    <property type="protein sequence ID" value="AGK61680.1"/>
    <property type="molecule type" value="Genomic_DNA"/>
</dbReference>
<name>N0BN12_9EURY</name>
<protein>
    <recommendedName>
        <fullName evidence="3">Peptidase U32</fullName>
    </recommendedName>
</protein>
<dbReference type="eggNOG" id="arCOG03202">
    <property type="taxonomic scope" value="Archaea"/>
</dbReference>
<dbReference type="KEGG" id="ast:Asulf_01709"/>
<dbReference type="AlphaFoldDB" id="N0BN12"/>
<dbReference type="GeneID" id="15393344"/>
<dbReference type="RefSeq" id="WP_015591278.1">
    <property type="nucleotide sequence ID" value="NC_021169.1"/>
</dbReference>